<keyword evidence="1" id="KW-1133">Transmembrane helix</keyword>
<dbReference type="Proteomes" id="UP001139721">
    <property type="component" value="Unassembled WGS sequence"/>
</dbReference>
<proteinExistence type="predicted"/>
<evidence type="ECO:0000313" key="3">
    <source>
        <dbReference type="Proteomes" id="UP001139721"/>
    </source>
</evidence>
<evidence type="ECO:0000256" key="1">
    <source>
        <dbReference type="SAM" id="Phobius"/>
    </source>
</evidence>
<organism evidence="2 3">
    <name type="scientific">Legionella maioricensis</name>
    <dbReference type="NCBI Taxonomy" id="2896528"/>
    <lineage>
        <taxon>Bacteria</taxon>
        <taxon>Pseudomonadati</taxon>
        <taxon>Pseudomonadota</taxon>
        <taxon>Gammaproteobacteria</taxon>
        <taxon>Legionellales</taxon>
        <taxon>Legionellaceae</taxon>
        <taxon>Legionella</taxon>
    </lineage>
</organism>
<dbReference type="RefSeq" id="WP_250422057.1">
    <property type="nucleotide sequence ID" value="NZ_JAJKBJ010000014.1"/>
</dbReference>
<keyword evidence="1" id="KW-0812">Transmembrane</keyword>
<reference evidence="2" key="1">
    <citation type="submission" date="2021-11" db="EMBL/GenBank/DDBJ databases">
        <title>Legionella maioricencis sp. nov., a new species isolated from hot water samples in Mallorca.</title>
        <authorList>
            <person name="Crespi S."/>
            <person name="Drasar V."/>
            <person name="Salva-Serra F."/>
            <person name="Jaen-Luchoro D."/>
            <person name="Pineiro-Iglesias B."/>
            <person name="Aliaga F."/>
            <person name="Fernandez-Juarez V."/>
            <person name="Coll G."/>
            <person name="Moore E.R.B."/>
            <person name="Bennasar-Figueras A."/>
        </authorList>
    </citation>
    <scope>NUCLEOTIDE SEQUENCE</scope>
    <source>
        <strain evidence="2">HCPI-6</strain>
    </source>
</reference>
<evidence type="ECO:0008006" key="4">
    <source>
        <dbReference type="Google" id="ProtNLM"/>
    </source>
</evidence>
<sequence length="399" mass="44316">MTYLKRLFAMLLGITVLPARAIYYGLEFGVVALFTGFTILFAAPVVAAYLLHSIGISWSLNLFLSLFLAIPTAVVVVPVGLAVAAFYMIATTIVDVFKMAWLGLENGLVDGLDGFRRTWNNQNSPVQRVSSAISNAVRAYSHRMESVADQMNNEDDYNLMAFVDVPKQPHEVPDMQEEPISDSEANLLTAEEIKAAEELINEFSTLNIALAPRLKEQVNLLSVRTARYKDLSSLLDSVKKALIANDLSEVEDQLVYMDVTTPILLVKQYQTPDNNWHSVPANSYVGDHDNFYQAVRENARHPLNRDYVANPTAYEGLPTRYRWHYLTANACSAQELHEGSEEIRTLLETLPEQLTAAKQKASSPGSSPHALFSTVSLPQVPTVNEDLFLQPPREASLLG</sequence>
<protein>
    <recommendedName>
        <fullName evidence="4">Coiled coil protein</fullName>
    </recommendedName>
</protein>
<gene>
    <name evidence="2" type="ORF">LOX96_11660</name>
</gene>
<keyword evidence="3" id="KW-1185">Reference proteome</keyword>
<evidence type="ECO:0000313" key="2">
    <source>
        <dbReference type="EMBL" id="MCL9684752.1"/>
    </source>
</evidence>
<keyword evidence="1" id="KW-0472">Membrane</keyword>
<name>A0A9X2D1V6_9GAMM</name>
<dbReference type="EMBL" id="JAJKBJ010000014">
    <property type="protein sequence ID" value="MCL9684752.1"/>
    <property type="molecule type" value="Genomic_DNA"/>
</dbReference>
<comment type="caution">
    <text evidence="2">The sequence shown here is derived from an EMBL/GenBank/DDBJ whole genome shotgun (WGS) entry which is preliminary data.</text>
</comment>
<feature type="transmembrane region" description="Helical" evidence="1">
    <location>
        <begin position="31"/>
        <end position="51"/>
    </location>
</feature>
<dbReference type="AlphaFoldDB" id="A0A9X2D1V6"/>
<feature type="transmembrane region" description="Helical" evidence="1">
    <location>
        <begin position="63"/>
        <end position="89"/>
    </location>
</feature>
<accession>A0A9X2D1V6</accession>